<evidence type="ECO:0000313" key="1">
    <source>
        <dbReference type="EMBL" id="MBC5996374.1"/>
    </source>
</evidence>
<keyword evidence="2" id="KW-1185">Reference proteome</keyword>
<protein>
    <submittedName>
        <fullName evidence="1">Phage head closure protein</fullName>
    </submittedName>
</protein>
<dbReference type="Proteomes" id="UP000609849">
    <property type="component" value="Unassembled WGS sequence"/>
</dbReference>
<gene>
    <name evidence="1" type="ORF">H8923_06330</name>
</gene>
<dbReference type="EMBL" id="JACRWE010000002">
    <property type="protein sequence ID" value="MBC5996374.1"/>
    <property type="molecule type" value="Genomic_DNA"/>
</dbReference>
<dbReference type="NCBIfam" id="TIGR01563">
    <property type="entry name" value="gp16_SPP1"/>
    <property type="match status" value="1"/>
</dbReference>
<sequence length="104" mass="12406">MVYNRPIIIQKLNEDTEEWSDYLRLRSSINKSKGSEYLSSGTVQYSQELVFNVRYCTPLKEISLNTQQYRIVFEDVIYDIEDYDDYMLKHKNVKLLGAGRHEQM</sequence>
<dbReference type="RefSeq" id="WP_153972001.1">
    <property type="nucleotide sequence ID" value="NZ_JACRWE010000002.1"/>
</dbReference>
<dbReference type="InterPro" id="IPR038666">
    <property type="entry name" value="SSP1_head-tail_sf"/>
</dbReference>
<name>A0ABR7JN92_9FIRM</name>
<dbReference type="Pfam" id="PF05521">
    <property type="entry name" value="Phage_HCP"/>
    <property type="match status" value="1"/>
</dbReference>
<proteinExistence type="predicted"/>
<reference evidence="1 2" key="1">
    <citation type="submission" date="2020-08" db="EMBL/GenBank/DDBJ databases">
        <authorList>
            <person name="Liu C."/>
            <person name="Sun Q."/>
        </authorList>
    </citation>
    <scope>NUCLEOTIDE SEQUENCE [LARGE SCALE GENOMIC DNA]</scope>
    <source>
        <strain evidence="1 2">NSJ-18</strain>
    </source>
</reference>
<organism evidence="1 2">
    <name type="scientific">Romboutsia faecis</name>
    <dbReference type="NCBI Taxonomy" id="2764597"/>
    <lineage>
        <taxon>Bacteria</taxon>
        <taxon>Bacillati</taxon>
        <taxon>Bacillota</taxon>
        <taxon>Clostridia</taxon>
        <taxon>Peptostreptococcales</taxon>
        <taxon>Peptostreptococcaceae</taxon>
        <taxon>Romboutsia</taxon>
    </lineage>
</organism>
<dbReference type="Gene3D" id="2.40.10.270">
    <property type="entry name" value="Bacteriophage SPP1 head-tail adaptor protein"/>
    <property type="match status" value="1"/>
</dbReference>
<comment type="caution">
    <text evidence="1">The sequence shown here is derived from an EMBL/GenBank/DDBJ whole genome shotgun (WGS) entry which is preliminary data.</text>
</comment>
<dbReference type="InterPro" id="IPR008767">
    <property type="entry name" value="Phage_SPP1_head-tail_adaptor"/>
</dbReference>
<accession>A0ABR7JN92</accession>
<evidence type="ECO:0000313" key="2">
    <source>
        <dbReference type="Proteomes" id="UP000609849"/>
    </source>
</evidence>